<dbReference type="Gene3D" id="3.40.220.10">
    <property type="entry name" value="Leucine Aminopeptidase, subunit E, domain 1"/>
    <property type="match status" value="1"/>
</dbReference>
<dbReference type="Proteomes" id="UP000094819">
    <property type="component" value="Unassembled WGS sequence"/>
</dbReference>
<dbReference type="SMART" id="SM00506">
    <property type="entry name" value="A1pp"/>
    <property type="match status" value="1"/>
</dbReference>
<organism evidence="3 4">
    <name type="scientific">Cryptococcus wingfieldii CBS 7118</name>
    <dbReference type="NCBI Taxonomy" id="1295528"/>
    <lineage>
        <taxon>Eukaryota</taxon>
        <taxon>Fungi</taxon>
        <taxon>Dikarya</taxon>
        <taxon>Basidiomycota</taxon>
        <taxon>Agaricomycotina</taxon>
        <taxon>Tremellomycetes</taxon>
        <taxon>Tremellales</taxon>
        <taxon>Cryptococcaceae</taxon>
        <taxon>Cryptococcus</taxon>
    </lineage>
</organism>
<dbReference type="PROSITE" id="PS51154">
    <property type="entry name" value="MACRO"/>
    <property type="match status" value="1"/>
</dbReference>
<evidence type="ECO:0000313" key="4">
    <source>
        <dbReference type="Proteomes" id="UP000094819"/>
    </source>
</evidence>
<feature type="region of interest" description="Disordered" evidence="1">
    <location>
        <begin position="282"/>
        <end position="350"/>
    </location>
</feature>
<reference evidence="3 4" key="1">
    <citation type="submission" date="2016-06" db="EMBL/GenBank/DDBJ databases">
        <title>Evolution of pathogenesis and genome organization in the Tremellales.</title>
        <authorList>
            <person name="Cuomo C."/>
            <person name="Litvintseva A."/>
            <person name="Heitman J."/>
            <person name="Chen Y."/>
            <person name="Sun S."/>
            <person name="Springer D."/>
            <person name="Dromer F."/>
            <person name="Young S."/>
            <person name="Zeng Q."/>
            <person name="Chapman S."/>
            <person name="Gujja S."/>
            <person name="Saif S."/>
            <person name="Birren B."/>
        </authorList>
    </citation>
    <scope>NUCLEOTIDE SEQUENCE [LARGE SCALE GENOMIC DNA]</scope>
    <source>
        <strain evidence="3 4">CBS 7118</strain>
    </source>
</reference>
<dbReference type="GeneID" id="30196354"/>
<feature type="compositionally biased region" description="Basic and acidic residues" evidence="1">
    <location>
        <begin position="337"/>
        <end position="350"/>
    </location>
</feature>
<feature type="region of interest" description="Disordered" evidence="1">
    <location>
        <begin position="211"/>
        <end position="258"/>
    </location>
</feature>
<proteinExistence type="predicted"/>
<dbReference type="AlphaFoldDB" id="A0A1E3IHC3"/>
<evidence type="ECO:0000259" key="2">
    <source>
        <dbReference type="PROSITE" id="PS51154"/>
    </source>
</evidence>
<dbReference type="PANTHER" id="PTHR11106:SF27">
    <property type="entry name" value="MACRO DOMAIN-CONTAINING PROTEIN"/>
    <property type="match status" value="1"/>
</dbReference>
<dbReference type="RefSeq" id="XP_019028915.1">
    <property type="nucleotide sequence ID" value="XM_019179157.1"/>
</dbReference>
<comment type="caution">
    <text evidence="3">The sequence shown here is derived from an EMBL/GenBank/DDBJ whole genome shotgun (WGS) entry which is preliminary data.</text>
</comment>
<feature type="domain" description="Macro" evidence="2">
    <location>
        <begin position="30"/>
        <end position="208"/>
    </location>
</feature>
<evidence type="ECO:0000256" key="1">
    <source>
        <dbReference type="SAM" id="MobiDB-lite"/>
    </source>
</evidence>
<dbReference type="InterPro" id="IPR002589">
    <property type="entry name" value="Macro_dom"/>
</dbReference>
<dbReference type="OrthoDB" id="6077599at2759"/>
<feature type="compositionally biased region" description="Low complexity" evidence="1">
    <location>
        <begin position="282"/>
        <end position="294"/>
    </location>
</feature>
<dbReference type="Pfam" id="PF01661">
    <property type="entry name" value="Macro"/>
    <property type="match status" value="1"/>
</dbReference>
<dbReference type="InterPro" id="IPR043472">
    <property type="entry name" value="Macro_dom-like"/>
</dbReference>
<gene>
    <name evidence="3" type="ORF">L198_07143</name>
</gene>
<dbReference type="PANTHER" id="PTHR11106">
    <property type="entry name" value="GANGLIOSIDE INDUCED DIFFERENTIATION ASSOCIATED PROTEIN 2-RELATED"/>
    <property type="match status" value="1"/>
</dbReference>
<accession>A0A1E3IHC3</accession>
<name>A0A1E3IHC3_9TREE</name>
<dbReference type="SUPFAM" id="SSF52949">
    <property type="entry name" value="Macro domain-like"/>
    <property type="match status" value="1"/>
</dbReference>
<evidence type="ECO:0000313" key="3">
    <source>
        <dbReference type="EMBL" id="ODN87141.1"/>
    </source>
</evidence>
<sequence>MAPIVTLKKLPTLQAQYDAGDLPALPEEGVPKYPFDKKLNERVTIWRGDITVLESDMIVNAANGSLLGGGGVDGAIHSAAGHKLLDECRTLNGAETGETKFTSAYDLPSKKIAHTVGPIYSSAERSAPLLASCYRSSLEGCRQYGGGSIGFSSISTGVYGYPVKDATHIALETTRKFLEQDDTVTNVIYVVFSKRDESVYHELVPIYFPGSDSTSSSSTEHTKAAGAAESTTPASTSPKKLTSEVKEASAEPTSSNAPVAAATADLAAGIVSAIAGATAGIAPGESSSEGAEAAEVAKEPLEEGWQEVDVAEAKDAPVTEDVGGDVSGPKYAPAADEGAREVKPEKVKSD</sequence>
<keyword evidence="4" id="KW-1185">Reference proteome</keyword>
<protein>
    <submittedName>
        <fullName evidence="3">LRP16 family protein</fullName>
    </submittedName>
</protein>
<dbReference type="CDD" id="cd02908">
    <property type="entry name" value="Macro_OAADPr_deacetylase"/>
    <property type="match status" value="1"/>
</dbReference>
<feature type="compositionally biased region" description="Polar residues" evidence="1">
    <location>
        <begin position="229"/>
        <end position="240"/>
    </location>
</feature>
<dbReference type="EMBL" id="AWGH01000029">
    <property type="protein sequence ID" value="ODN87141.1"/>
    <property type="molecule type" value="Genomic_DNA"/>
</dbReference>